<accession>A0A8J6CSG1</accession>
<dbReference type="OrthoDB" id="1012536at2759"/>
<gene>
    <name evidence="2" type="ORF">CXB51_019120</name>
</gene>
<sequence>MEDPKPYLSQCGLKLSKLDGRKLEKQQRDADEDVAEGCRRRCSRGLATMMRRTTEGDATDINPEFLTNYNRPKLGTHEATIAAAVFAIQSVEEAKAAKLKRGSFKKENSRNAVLHSNRITTQFSLKKTKSTVENSKDKPMKHKCKEVERVHSYSKPSSQSATIPIAPGDEW</sequence>
<protein>
    <submittedName>
        <fullName evidence="2">Uncharacterized protein</fullName>
    </submittedName>
</protein>
<name>A0A8J6CSG1_9ROSI</name>
<comment type="caution">
    <text evidence="2">The sequence shown here is derived from an EMBL/GenBank/DDBJ whole genome shotgun (WGS) entry which is preliminary data.</text>
</comment>
<proteinExistence type="predicted"/>
<reference evidence="2 3" key="1">
    <citation type="journal article" date="2021" name="bioRxiv">
        <title>The Gossypium anomalum genome as a resource for cotton improvement and evolutionary analysis of hybrid incompatibility.</title>
        <authorList>
            <person name="Grover C.E."/>
            <person name="Yuan D."/>
            <person name="Arick M.A."/>
            <person name="Miller E.R."/>
            <person name="Hu G."/>
            <person name="Peterson D.G."/>
            <person name="Wendel J.F."/>
            <person name="Udall J.A."/>
        </authorList>
    </citation>
    <scope>NUCLEOTIDE SEQUENCE [LARGE SCALE GENOMIC DNA]</scope>
    <source>
        <strain evidence="2">JFW-Udall</strain>
        <tissue evidence="2">Leaf</tissue>
    </source>
</reference>
<evidence type="ECO:0000313" key="3">
    <source>
        <dbReference type="Proteomes" id="UP000701853"/>
    </source>
</evidence>
<evidence type="ECO:0000313" key="2">
    <source>
        <dbReference type="EMBL" id="KAG8485752.1"/>
    </source>
</evidence>
<feature type="region of interest" description="Disordered" evidence="1">
    <location>
        <begin position="126"/>
        <end position="171"/>
    </location>
</feature>
<organism evidence="2 3">
    <name type="scientific">Gossypium anomalum</name>
    <dbReference type="NCBI Taxonomy" id="47600"/>
    <lineage>
        <taxon>Eukaryota</taxon>
        <taxon>Viridiplantae</taxon>
        <taxon>Streptophyta</taxon>
        <taxon>Embryophyta</taxon>
        <taxon>Tracheophyta</taxon>
        <taxon>Spermatophyta</taxon>
        <taxon>Magnoliopsida</taxon>
        <taxon>eudicotyledons</taxon>
        <taxon>Gunneridae</taxon>
        <taxon>Pentapetalae</taxon>
        <taxon>rosids</taxon>
        <taxon>malvids</taxon>
        <taxon>Malvales</taxon>
        <taxon>Malvaceae</taxon>
        <taxon>Malvoideae</taxon>
        <taxon>Gossypium</taxon>
    </lineage>
</organism>
<evidence type="ECO:0000256" key="1">
    <source>
        <dbReference type="SAM" id="MobiDB-lite"/>
    </source>
</evidence>
<dbReference type="Proteomes" id="UP000701853">
    <property type="component" value="Chromosome 8"/>
</dbReference>
<dbReference type="AlphaFoldDB" id="A0A8J6CSG1"/>
<keyword evidence="3" id="KW-1185">Reference proteome</keyword>
<dbReference type="EMBL" id="JAHUZN010000008">
    <property type="protein sequence ID" value="KAG8485752.1"/>
    <property type="molecule type" value="Genomic_DNA"/>
</dbReference>